<sequence length="91" mass="9768">MYLHSAKCTSPSPTHSCFSPALLPGNLSSYPNFCSGKRNITVSLFSGVLLEAEDDRKVLISSLVSKGIIEDEEMDNDVVVNASGETLFSAK</sequence>
<gene>
    <name evidence="1" type="ORF">POPTR_001G066300</name>
</gene>
<reference evidence="1 2" key="1">
    <citation type="journal article" date="2006" name="Science">
        <title>The genome of black cottonwood, Populus trichocarpa (Torr. &amp; Gray).</title>
        <authorList>
            <person name="Tuskan G.A."/>
            <person name="Difazio S."/>
            <person name="Jansson S."/>
            <person name="Bohlmann J."/>
            <person name="Grigoriev I."/>
            <person name="Hellsten U."/>
            <person name="Putnam N."/>
            <person name="Ralph S."/>
            <person name="Rombauts S."/>
            <person name="Salamov A."/>
            <person name="Schein J."/>
            <person name="Sterck L."/>
            <person name="Aerts A."/>
            <person name="Bhalerao R.R."/>
            <person name="Bhalerao R.P."/>
            <person name="Blaudez D."/>
            <person name="Boerjan W."/>
            <person name="Brun A."/>
            <person name="Brunner A."/>
            <person name="Busov V."/>
            <person name="Campbell M."/>
            <person name="Carlson J."/>
            <person name="Chalot M."/>
            <person name="Chapman J."/>
            <person name="Chen G.L."/>
            <person name="Cooper D."/>
            <person name="Coutinho P.M."/>
            <person name="Couturier J."/>
            <person name="Covert S."/>
            <person name="Cronk Q."/>
            <person name="Cunningham R."/>
            <person name="Davis J."/>
            <person name="Degroeve S."/>
            <person name="Dejardin A."/>
            <person name="Depamphilis C."/>
            <person name="Detter J."/>
            <person name="Dirks B."/>
            <person name="Dubchak I."/>
            <person name="Duplessis S."/>
            <person name="Ehlting J."/>
            <person name="Ellis B."/>
            <person name="Gendler K."/>
            <person name="Goodstein D."/>
            <person name="Gribskov M."/>
            <person name="Grimwood J."/>
            <person name="Groover A."/>
            <person name="Gunter L."/>
            <person name="Hamberger B."/>
            <person name="Heinze B."/>
            <person name="Helariutta Y."/>
            <person name="Henrissat B."/>
            <person name="Holligan D."/>
            <person name="Holt R."/>
            <person name="Huang W."/>
            <person name="Islam-Faridi N."/>
            <person name="Jones S."/>
            <person name="Jones-Rhoades M."/>
            <person name="Jorgensen R."/>
            <person name="Joshi C."/>
            <person name="Kangasjarvi J."/>
            <person name="Karlsson J."/>
            <person name="Kelleher C."/>
            <person name="Kirkpatrick R."/>
            <person name="Kirst M."/>
            <person name="Kohler A."/>
            <person name="Kalluri U."/>
            <person name="Larimer F."/>
            <person name="Leebens-Mack J."/>
            <person name="Leple J.C."/>
            <person name="Locascio P."/>
            <person name="Lou Y."/>
            <person name="Lucas S."/>
            <person name="Martin F."/>
            <person name="Montanini B."/>
            <person name="Napoli C."/>
            <person name="Nelson D.R."/>
            <person name="Nelson C."/>
            <person name="Nieminen K."/>
            <person name="Nilsson O."/>
            <person name="Pereda V."/>
            <person name="Peter G."/>
            <person name="Philippe R."/>
            <person name="Pilate G."/>
            <person name="Poliakov A."/>
            <person name="Razumovskaya J."/>
            <person name="Richardson P."/>
            <person name="Rinaldi C."/>
            <person name="Ritland K."/>
            <person name="Rouze P."/>
            <person name="Ryaboy D."/>
            <person name="Schmutz J."/>
            <person name="Schrader J."/>
            <person name="Segerman B."/>
            <person name="Shin H."/>
            <person name="Siddiqui A."/>
            <person name="Sterky F."/>
            <person name="Terry A."/>
            <person name="Tsai C.J."/>
            <person name="Uberbacher E."/>
            <person name="Unneberg P."/>
            <person name="Vahala J."/>
            <person name="Wall K."/>
            <person name="Wessler S."/>
            <person name="Yang G."/>
            <person name="Yin T."/>
            <person name="Douglas C."/>
            <person name="Marra M."/>
            <person name="Sandberg G."/>
            <person name="Van de Peer Y."/>
            <person name="Rokhsar D."/>
        </authorList>
    </citation>
    <scope>NUCLEOTIDE SEQUENCE [LARGE SCALE GENOMIC DNA]</scope>
    <source>
        <strain evidence="2">cv. Nisqually</strain>
    </source>
</reference>
<dbReference type="EMBL" id="CM009290">
    <property type="protein sequence ID" value="PNT53068.1"/>
    <property type="molecule type" value="Genomic_DNA"/>
</dbReference>
<organism evidence="1 2">
    <name type="scientific">Populus trichocarpa</name>
    <name type="common">Western balsam poplar</name>
    <name type="synonym">Populus balsamifera subsp. trichocarpa</name>
    <dbReference type="NCBI Taxonomy" id="3694"/>
    <lineage>
        <taxon>Eukaryota</taxon>
        <taxon>Viridiplantae</taxon>
        <taxon>Streptophyta</taxon>
        <taxon>Embryophyta</taxon>
        <taxon>Tracheophyta</taxon>
        <taxon>Spermatophyta</taxon>
        <taxon>Magnoliopsida</taxon>
        <taxon>eudicotyledons</taxon>
        <taxon>Gunneridae</taxon>
        <taxon>Pentapetalae</taxon>
        <taxon>rosids</taxon>
        <taxon>fabids</taxon>
        <taxon>Malpighiales</taxon>
        <taxon>Salicaceae</taxon>
        <taxon>Saliceae</taxon>
        <taxon>Populus</taxon>
    </lineage>
</organism>
<dbReference type="Proteomes" id="UP000006729">
    <property type="component" value="Chromosome 1"/>
</dbReference>
<keyword evidence="2" id="KW-1185">Reference proteome</keyword>
<proteinExistence type="predicted"/>
<evidence type="ECO:0000313" key="1">
    <source>
        <dbReference type="EMBL" id="PNT53068.1"/>
    </source>
</evidence>
<protein>
    <submittedName>
        <fullName evidence="1">Uncharacterized protein</fullName>
    </submittedName>
</protein>
<evidence type="ECO:0000313" key="2">
    <source>
        <dbReference type="Proteomes" id="UP000006729"/>
    </source>
</evidence>
<accession>A0A2K2BTL3</accession>
<dbReference type="InParanoid" id="A0A2K2BTL3"/>
<dbReference type="AlphaFoldDB" id="A0A2K2BTL3"/>
<name>A0A2K2BTL3_POPTR</name>